<reference evidence="2 3" key="1">
    <citation type="submission" date="2023-07" db="EMBL/GenBank/DDBJ databases">
        <title>Sorghum-associated microbial communities from plants grown in Nebraska, USA.</title>
        <authorList>
            <person name="Schachtman D."/>
        </authorList>
    </citation>
    <scope>NUCLEOTIDE SEQUENCE [LARGE SCALE GENOMIC DNA]</scope>
    <source>
        <strain evidence="2 3">DS1307</strain>
    </source>
</reference>
<dbReference type="Proteomes" id="UP001241472">
    <property type="component" value="Unassembled WGS sequence"/>
</dbReference>
<organism evidence="2 3">
    <name type="scientific">Neorhizobium huautlense</name>
    <dbReference type="NCBI Taxonomy" id="67774"/>
    <lineage>
        <taxon>Bacteria</taxon>
        <taxon>Pseudomonadati</taxon>
        <taxon>Pseudomonadota</taxon>
        <taxon>Alphaproteobacteria</taxon>
        <taxon>Hyphomicrobiales</taxon>
        <taxon>Rhizobiaceae</taxon>
        <taxon>Rhizobium/Agrobacterium group</taxon>
        <taxon>Neorhizobium</taxon>
    </lineage>
</organism>
<evidence type="ECO:0000313" key="3">
    <source>
        <dbReference type="Proteomes" id="UP001241472"/>
    </source>
</evidence>
<gene>
    <name evidence="2" type="ORF">J2T09_005277</name>
</gene>
<protein>
    <submittedName>
        <fullName evidence="2">Uncharacterized protein</fullName>
    </submittedName>
</protein>
<keyword evidence="3" id="KW-1185">Reference proteome</keyword>
<proteinExistence type="predicted"/>
<sequence>MGKKLNRVYNALIEGASDGLVGSVLHDFVIEKCSKTSSKRIVRASLMALTDPDVRERYVLEAVYDLAIKYRLSSLGVDEDTHEDDEDDGVAPLISSDLKNKLQSSASVVALSEGDDPGDPPASRQVH</sequence>
<dbReference type="RefSeq" id="WP_306839994.1">
    <property type="nucleotide sequence ID" value="NZ_JAUSRF010000028.1"/>
</dbReference>
<feature type="region of interest" description="Disordered" evidence="1">
    <location>
        <begin position="105"/>
        <end position="127"/>
    </location>
</feature>
<accession>A0ABT9Q199</accession>
<evidence type="ECO:0000313" key="2">
    <source>
        <dbReference type="EMBL" id="MDP9840490.1"/>
    </source>
</evidence>
<comment type="caution">
    <text evidence="2">The sequence shown here is derived from an EMBL/GenBank/DDBJ whole genome shotgun (WGS) entry which is preliminary data.</text>
</comment>
<dbReference type="EMBL" id="JAUSRF010000028">
    <property type="protein sequence ID" value="MDP9840490.1"/>
    <property type="molecule type" value="Genomic_DNA"/>
</dbReference>
<name>A0ABT9Q199_9HYPH</name>
<evidence type="ECO:0000256" key="1">
    <source>
        <dbReference type="SAM" id="MobiDB-lite"/>
    </source>
</evidence>